<reference evidence="1" key="1">
    <citation type="submission" date="2024-12" db="EMBL/GenBank/DDBJ databases">
        <title>Comparative genomics and development of molecular markers within Purpureocillium lilacinum and among Purpureocillium species.</title>
        <authorList>
            <person name="Yeh Z.-Y."/>
            <person name="Ni N.-T."/>
            <person name="Lo P.-H."/>
            <person name="Mushyakhwo K."/>
            <person name="Lin C.-F."/>
            <person name="Nai Y.-S."/>
        </authorList>
    </citation>
    <scope>NUCLEOTIDE SEQUENCE</scope>
    <source>
        <strain evidence="1">NCHU-NPUST-175</strain>
    </source>
</reference>
<evidence type="ECO:0000313" key="1">
    <source>
        <dbReference type="EMBL" id="KAL3957636.1"/>
    </source>
</evidence>
<dbReference type="EMBL" id="JBGNUJ010000007">
    <property type="protein sequence ID" value="KAL3957636.1"/>
    <property type="molecule type" value="Genomic_DNA"/>
</dbReference>
<accession>A0ACC4DN07</accession>
<sequence length="292" mass="30373">MNWPLGRADSVRAANQVRLWQVWAAPAWAMAALDWSCWDPMPRSVPGSRRGRWTGLDAEESNGLCIEQPSGGRRVWWWERSRRPGAGSKLGHGGGGGGGGGGGRCTDGACRCGGGGGGRMRPDHADPANKMVVVDDRRQGPNWESTLVASSSAVPGPRQARAGHGVSMPPNPVSQVPVVSSVVVSACRFPAIPPLVVRPPPQPTHLVLGSLDPRIHPVTLGSGDPGALAQSVKHPFGPAAGAAIPRRLLIAAPEPPTLPQHQQRRAGGCSAAAPPPSPPAMLDALEGLPQKL</sequence>
<dbReference type="Proteomes" id="UP001638806">
    <property type="component" value="Unassembled WGS sequence"/>
</dbReference>
<gene>
    <name evidence="1" type="ORF">ACCO45_008214</name>
</gene>
<name>A0ACC4DN07_PURLI</name>
<proteinExistence type="predicted"/>
<comment type="caution">
    <text evidence="1">The sequence shown here is derived from an EMBL/GenBank/DDBJ whole genome shotgun (WGS) entry which is preliminary data.</text>
</comment>
<evidence type="ECO:0000313" key="2">
    <source>
        <dbReference type="Proteomes" id="UP001638806"/>
    </source>
</evidence>
<keyword evidence="2" id="KW-1185">Reference proteome</keyword>
<protein>
    <submittedName>
        <fullName evidence="1">Uncharacterized protein</fullName>
    </submittedName>
</protein>
<organism evidence="1 2">
    <name type="scientific">Purpureocillium lilacinum</name>
    <name type="common">Paecilomyces lilacinus</name>
    <dbReference type="NCBI Taxonomy" id="33203"/>
    <lineage>
        <taxon>Eukaryota</taxon>
        <taxon>Fungi</taxon>
        <taxon>Dikarya</taxon>
        <taxon>Ascomycota</taxon>
        <taxon>Pezizomycotina</taxon>
        <taxon>Sordariomycetes</taxon>
        <taxon>Hypocreomycetidae</taxon>
        <taxon>Hypocreales</taxon>
        <taxon>Ophiocordycipitaceae</taxon>
        <taxon>Purpureocillium</taxon>
    </lineage>
</organism>